<dbReference type="InterPro" id="IPR016039">
    <property type="entry name" value="Thiolase-like"/>
</dbReference>
<dbReference type="AlphaFoldDB" id="A0A1G9G713"/>
<organism evidence="9 10">
    <name type="scientific">Nonomuraea maritima</name>
    <dbReference type="NCBI Taxonomy" id="683260"/>
    <lineage>
        <taxon>Bacteria</taxon>
        <taxon>Bacillati</taxon>
        <taxon>Actinomycetota</taxon>
        <taxon>Actinomycetes</taxon>
        <taxon>Streptosporangiales</taxon>
        <taxon>Streptosporangiaceae</taxon>
        <taxon>Nonomuraea</taxon>
    </lineage>
</organism>
<feature type="domain" description="Thiolase C-terminal" evidence="8">
    <location>
        <begin position="268"/>
        <end position="391"/>
    </location>
</feature>
<evidence type="ECO:0000256" key="4">
    <source>
        <dbReference type="PIRSR" id="PIRSR000429-1"/>
    </source>
</evidence>
<reference evidence="9 10" key="1">
    <citation type="submission" date="2016-10" db="EMBL/GenBank/DDBJ databases">
        <authorList>
            <person name="de Groot N.N."/>
        </authorList>
    </citation>
    <scope>NUCLEOTIDE SEQUENCE [LARGE SCALE GENOMIC DNA]</scope>
    <source>
        <strain evidence="9 10">CGMCC 4.5681</strain>
    </source>
</reference>
<dbReference type="PANTHER" id="PTHR43853">
    <property type="entry name" value="3-KETOACYL-COA THIOLASE, PEROXISOMAL"/>
    <property type="match status" value="1"/>
</dbReference>
<dbReference type="Pfam" id="PF00108">
    <property type="entry name" value="Thiolase_N"/>
    <property type="match status" value="1"/>
</dbReference>
<proteinExistence type="inferred from homology"/>
<dbReference type="Pfam" id="PF02803">
    <property type="entry name" value="Thiolase_C"/>
    <property type="match status" value="1"/>
</dbReference>
<dbReference type="InterPro" id="IPR020613">
    <property type="entry name" value="Thiolase_CS"/>
</dbReference>
<feature type="region of interest" description="Disordered" evidence="6">
    <location>
        <begin position="214"/>
        <end position="234"/>
    </location>
</feature>
<evidence type="ECO:0000256" key="1">
    <source>
        <dbReference type="ARBA" id="ARBA00010982"/>
    </source>
</evidence>
<feature type="domain" description="Thiolase N-terminal" evidence="7">
    <location>
        <begin position="7"/>
        <end position="258"/>
    </location>
</feature>
<dbReference type="Proteomes" id="UP000198683">
    <property type="component" value="Unassembled WGS sequence"/>
</dbReference>
<evidence type="ECO:0000313" key="9">
    <source>
        <dbReference type="EMBL" id="SDK96436.1"/>
    </source>
</evidence>
<gene>
    <name evidence="9" type="ORF">SAMN05421874_113175</name>
</gene>
<dbReference type="EMBL" id="FNFB01000013">
    <property type="protein sequence ID" value="SDK96436.1"/>
    <property type="molecule type" value="Genomic_DNA"/>
</dbReference>
<evidence type="ECO:0000259" key="8">
    <source>
        <dbReference type="Pfam" id="PF02803"/>
    </source>
</evidence>
<comment type="similarity">
    <text evidence="1 5">Belongs to the thiolase-like superfamily. Thiolase family.</text>
</comment>
<dbReference type="PANTHER" id="PTHR43853:SF2">
    <property type="entry name" value="3-OXOADIPYL-COA_3-OXO-5,6-DEHYDROSUBERYL-COA THIOLASE"/>
    <property type="match status" value="1"/>
</dbReference>
<feature type="active site" description="Acyl-thioester intermediate" evidence="4">
    <location>
        <position position="95"/>
    </location>
</feature>
<dbReference type="GO" id="GO:0010124">
    <property type="term" value="P:phenylacetate catabolic process"/>
    <property type="evidence" value="ECO:0007669"/>
    <property type="project" value="TreeGrafter"/>
</dbReference>
<keyword evidence="2 5" id="KW-0808">Transferase</keyword>
<dbReference type="OrthoDB" id="3761315at2"/>
<keyword evidence="10" id="KW-1185">Reference proteome</keyword>
<dbReference type="GO" id="GO:0006635">
    <property type="term" value="P:fatty acid beta-oxidation"/>
    <property type="evidence" value="ECO:0007669"/>
    <property type="project" value="TreeGrafter"/>
</dbReference>
<name>A0A1G9G713_9ACTN</name>
<feature type="active site" description="Proton acceptor" evidence="4">
    <location>
        <position position="379"/>
    </location>
</feature>
<protein>
    <submittedName>
        <fullName evidence="9">Acetyl-CoA acyltransferase</fullName>
    </submittedName>
</protein>
<evidence type="ECO:0000313" key="10">
    <source>
        <dbReference type="Proteomes" id="UP000198683"/>
    </source>
</evidence>
<keyword evidence="3 5" id="KW-0012">Acyltransferase</keyword>
<accession>A0A1G9G713</accession>
<dbReference type="Gene3D" id="3.40.47.10">
    <property type="match status" value="1"/>
</dbReference>
<sequence length="394" mass="41416">MPSSRDVVFVDGVRTPFGRSGPKGLYAETRADDLVVRVIRELVRRNPQLPPERVDEVAIAATTQIGDQGLTIGRSAAVLAGLPKTVPGYAIDRMCAGAMTAVTTVAGGIAFGAYDVAIAGGVEHMGRHPMGEGVDPNPRFLAEKLVDPSALVMGMTAENLHDRYPGITKERADAYAVLSQERAAKAYADGRIQPDLVPTAIRTAEKGWGLAVEDEAPRPGTTMEGLSGLKTPFRPHGNITAGNSSGINDGATGCIMAAADVAAELGLHPKMRLVSYAFAGVDPEVMGVGPIPSTERALRLAGLDIADIGLFEINEAFAVQVLAFLDHFGIAADDPRVNPYGGAIAYGHPLASSGVRLMTQLARQFGERPDVRYGITTMCVGMGMGGTVIWENLA</sequence>
<evidence type="ECO:0000259" key="7">
    <source>
        <dbReference type="Pfam" id="PF00108"/>
    </source>
</evidence>
<dbReference type="PIRSF" id="PIRSF000429">
    <property type="entry name" value="Ac-CoA_Ac_transf"/>
    <property type="match status" value="1"/>
</dbReference>
<evidence type="ECO:0000256" key="5">
    <source>
        <dbReference type="RuleBase" id="RU003557"/>
    </source>
</evidence>
<feature type="active site" description="Proton acceptor" evidence="4">
    <location>
        <position position="348"/>
    </location>
</feature>
<dbReference type="RefSeq" id="WP_090768285.1">
    <property type="nucleotide sequence ID" value="NZ_FNFB01000013.1"/>
</dbReference>
<evidence type="ECO:0000256" key="6">
    <source>
        <dbReference type="SAM" id="MobiDB-lite"/>
    </source>
</evidence>
<dbReference type="InterPro" id="IPR020616">
    <property type="entry name" value="Thiolase_N"/>
</dbReference>
<dbReference type="SUPFAM" id="SSF53901">
    <property type="entry name" value="Thiolase-like"/>
    <property type="match status" value="2"/>
</dbReference>
<dbReference type="NCBIfam" id="TIGR01930">
    <property type="entry name" value="AcCoA-C-Actrans"/>
    <property type="match status" value="1"/>
</dbReference>
<dbReference type="GO" id="GO:0003988">
    <property type="term" value="F:acetyl-CoA C-acyltransferase activity"/>
    <property type="evidence" value="ECO:0007669"/>
    <property type="project" value="TreeGrafter"/>
</dbReference>
<dbReference type="InterPro" id="IPR050215">
    <property type="entry name" value="Thiolase-like_sf_Thiolase"/>
</dbReference>
<dbReference type="PROSITE" id="PS00737">
    <property type="entry name" value="THIOLASE_2"/>
    <property type="match status" value="1"/>
</dbReference>
<evidence type="ECO:0000256" key="2">
    <source>
        <dbReference type="ARBA" id="ARBA00022679"/>
    </source>
</evidence>
<dbReference type="GO" id="GO:0005737">
    <property type="term" value="C:cytoplasm"/>
    <property type="evidence" value="ECO:0007669"/>
    <property type="project" value="UniProtKB-ARBA"/>
</dbReference>
<dbReference type="STRING" id="683260.SAMN05421874_113175"/>
<evidence type="ECO:0000256" key="3">
    <source>
        <dbReference type="ARBA" id="ARBA00023315"/>
    </source>
</evidence>
<dbReference type="CDD" id="cd00751">
    <property type="entry name" value="thiolase"/>
    <property type="match status" value="1"/>
</dbReference>
<dbReference type="InterPro" id="IPR020617">
    <property type="entry name" value="Thiolase_C"/>
</dbReference>
<dbReference type="InterPro" id="IPR002155">
    <property type="entry name" value="Thiolase"/>
</dbReference>